<dbReference type="Gene3D" id="1.10.260.40">
    <property type="entry name" value="lambda repressor-like DNA-binding domains"/>
    <property type="match status" value="1"/>
</dbReference>
<feature type="domain" description="HTH lacI-type" evidence="4">
    <location>
        <begin position="17"/>
        <end position="71"/>
    </location>
</feature>
<dbReference type="InterPro" id="IPR028082">
    <property type="entry name" value="Peripla_BP_I"/>
</dbReference>
<gene>
    <name evidence="6" type="ORF">CH238_04340</name>
    <name evidence="5" type="ORF">CLOLEP_03776</name>
</gene>
<sequence length="353" mass="39281">MFYNSLVNDYRKVTFMLTIKEVAQAANVSVATVSRVLNHDKRVALKTKEHVLKVVKELDYTPNTLGRNLRVSATKKILVLLPSVLNQFFSSVMQGIEESVQARGYQVMMSTTRSDPQIEQSYIEFLYNKSIDGIIFFNSEQTPEAIDRLSKKYPITFCISSLEGAKASAVTIDNVRAAYDAVSSLIQAGHRKIALVYEPEASHGKLRGQGYKRALAQFGLPIRPEYLQPCDSSFDSGAEACGRLMALSDPPTAIFAISDVIAAGVVQRLLRLQKIPGRDVDVFGFDNTDISRMITPTLSTIQQPGYLMGKLATELLFEKMEDLTAPSKTIFVPHELIFRETTRKAVKPEEEGT</sequence>
<dbReference type="PRINTS" id="PR00036">
    <property type="entry name" value="HTHLACI"/>
</dbReference>
<dbReference type="Gene3D" id="3.40.50.2300">
    <property type="match status" value="2"/>
</dbReference>
<evidence type="ECO:0000256" key="3">
    <source>
        <dbReference type="ARBA" id="ARBA00023163"/>
    </source>
</evidence>
<reference evidence="5 7" key="2">
    <citation type="submission" date="2007-08" db="EMBL/GenBank/DDBJ databases">
        <authorList>
            <person name="Fulton L."/>
            <person name="Clifton S."/>
            <person name="Fulton B."/>
            <person name="Xu J."/>
            <person name="Minx P."/>
            <person name="Pepin K.H."/>
            <person name="Johnson M."/>
            <person name="Thiruvilangam P."/>
            <person name="Bhonagiri V."/>
            <person name="Nash W.E."/>
            <person name="Wang C."/>
            <person name="Mardis E.R."/>
            <person name="Wilson R.K."/>
        </authorList>
    </citation>
    <scope>NUCLEOTIDE SEQUENCE [LARGE SCALE GENOMIC DNA]</scope>
    <source>
        <strain evidence="5 7">DSM 753</strain>
    </source>
</reference>
<dbReference type="EMBL" id="ABCB02000021">
    <property type="protein sequence ID" value="EDO59726.1"/>
    <property type="molecule type" value="Genomic_DNA"/>
</dbReference>
<dbReference type="SMART" id="SM00354">
    <property type="entry name" value="HTH_LACI"/>
    <property type="match status" value="1"/>
</dbReference>
<keyword evidence="8" id="KW-1185">Reference proteome</keyword>
<protein>
    <submittedName>
        <fullName evidence="6">LacI family transcriptional regulator</fullName>
    </submittedName>
    <submittedName>
        <fullName evidence="5">Sugar-binding domain protein</fullName>
    </submittedName>
</protein>
<dbReference type="CDD" id="cd06284">
    <property type="entry name" value="PBP1_LacI-like"/>
    <property type="match status" value="1"/>
</dbReference>
<proteinExistence type="predicted"/>
<accession>A7VYU8</accession>
<dbReference type="Pfam" id="PF13377">
    <property type="entry name" value="Peripla_BP_3"/>
    <property type="match status" value="1"/>
</dbReference>
<dbReference type="InterPro" id="IPR000843">
    <property type="entry name" value="HTH_LacI"/>
</dbReference>
<keyword evidence="3" id="KW-0804">Transcription</keyword>
<dbReference type="EMBL" id="NOXF01000002">
    <property type="protein sequence ID" value="PEQ25266.1"/>
    <property type="molecule type" value="Genomic_DNA"/>
</dbReference>
<dbReference type="GO" id="GO:0000976">
    <property type="term" value="F:transcription cis-regulatory region binding"/>
    <property type="evidence" value="ECO:0007669"/>
    <property type="project" value="TreeGrafter"/>
</dbReference>
<dbReference type="PROSITE" id="PS00356">
    <property type="entry name" value="HTH_LACI_1"/>
    <property type="match status" value="1"/>
</dbReference>
<reference evidence="5 7" key="1">
    <citation type="submission" date="2007-08" db="EMBL/GenBank/DDBJ databases">
        <title>Draft genome sequence of Clostridium leptum (DSM 753).</title>
        <authorList>
            <person name="Sudarsanam P."/>
            <person name="Ley R."/>
            <person name="Guruge J."/>
            <person name="Turnbaugh P.J."/>
            <person name="Mahowald M."/>
            <person name="Liep D."/>
            <person name="Gordon J."/>
        </authorList>
    </citation>
    <scope>NUCLEOTIDE SEQUENCE [LARGE SCALE GENOMIC DNA]</scope>
    <source>
        <strain evidence="5 7">DSM 753</strain>
    </source>
</reference>
<dbReference type="CDD" id="cd01392">
    <property type="entry name" value="HTH_LacI"/>
    <property type="match status" value="1"/>
</dbReference>
<keyword evidence="2" id="KW-0238">DNA-binding</keyword>
<evidence type="ECO:0000256" key="2">
    <source>
        <dbReference type="ARBA" id="ARBA00023125"/>
    </source>
</evidence>
<dbReference type="GO" id="GO:0003700">
    <property type="term" value="F:DNA-binding transcription factor activity"/>
    <property type="evidence" value="ECO:0007669"/>
    <property type="project" value="TreeGrafter"/>
</dbReference>
<evidence type="ECO:0000256" key="1">
    <source>
        <dbReference type="ARBA" id="ARBA00023015"/>
    </source>
</evidence>
<dbReference type="OrthoDB" id="308642at2"/>
<dbReference type="PROSITE" id="PS50932">
    <property type="entry name" value="HTH_LACI_2"/>
    <property type="match status" value="1"/>
</dbReference>
<dbReference type="PANTHER" id="PTHR30146">
    <property type="entry name" value="LACI-RELATED TRANSCRIPTIONAL REPRESSOR"/>
    <property type="match status" value="1"/>
</dbReference>
<evidence type="ECO:0000259" key="4">
    <source>
        <dbReference type="PROSITE" id="PS50932"/>
    </source>
</evidence>
<dbReference type="PANTHER" id="PTHR30146:SF109">
    <property type="entry name" value="HTH-TYPE TRANSCRIPTIONAL REGULATOR GALS"/>
    <property type="match status" value="1"/>
</dbReference>
<reference evidence="6 8" key="3">
    <citation type="submission" date="2017-07" db="EMBL/GenBank/DDBJ databases">
        <title>Prevalence of linear plasmids in Cutibacterium (Propionibacterium) acnes isolates obtained from prostatic tissue.</title>
        <authorList>
            <person name="Davidsson S."/>
            <person name="Carlsson J."/>
            <person name="Molling P."/>
            <person name="Andren O."/>
            <person name="Andersson S.-O."/>
            <person name="Brzuszkiewicz E."/>
            <person name="Poehlein A."/>
            <person name="Al-Zeer M."/>
            <person name="Brinkmann V."/>
            <person name="Scavenius C."/>
            <person name="Nazipi S."/>
            <person name="Soderquist B."/>
            <person name="Bruggemann H."/>
        </authorList>
    </citation>
    <scope>NUCLEOTIDE SEQUENCE [LARGE SCALE GENOMIC DNA]</scope>
    <source>
        <strain evidence="6 8">DSM 753</strain>
    </source>
</reference>
<name>A7VYU8_9FIRM</name>
<dbReference type="InterPro" id="IPR046335">
    <property type="entry name" value="LacI/GalR-like_sensor"/>
</dbReference>
<evidence type="ECO:0000313" key="5">
    <source>
        <dbReference type="EMBL" id="EDO59726.1"/>
    </source>
</evidence>
<evidence type="ECO:0000313" key="6">
    <source>
        <dbReference type="EMBL" id="PEQ25266.1"/>
    </source>
</evidence>
<dbReference type="Proteomes" id="UP000003490">
    <property type="component" value="Unassembled WGS sequence"/>
</dbReference>
<dbReference type="AlphaFoldDB" id="A7VYU8"/>
<dbReference type="HOGENOM" id="CLU_037628_6_1_9"/>
<dbReference type="InterPro" id="IPR010982">
    <property type="entry name" value="Lambda_DNA-bd_dom_sf"/>
</dbReference>
<dbReference type="SUPFAM" id="SSF53822">
    <property type="entry name" value="Periplasmic binding protein-like I"/>
    <property type="match status" value="1"/>
</dbReference>
<dbReference type="Pfam" id="PF00356">
    <property type="entry name" value="LacI"/>
    <property type="match status" value="1"/>
</dbReference>
<organism evidence="5 7">
    <name type="scientific">[Clostridium] leptum DSM 753</name>
    <dbReference type="NCBI Taxonomy" id="428125"/>
    <lineage>
        <taxon>Bacteria</taxon>
        <taxon>Bacillati</taxon>
        <taxon>Bacillota</taxon>
        <taxon>Clostridia</taxon>
        <taxon>Eubacteriales</taxon>
        <taxon>Oscillospiraceae</taxon>
        <taxon>Oscillospiraceae incertae sedis</taxon>
    </lineage>
</organism>
<dbReference type="SUPFAM" id="SSF47413">
    <property type="entry name" value="lambda repressor-like DNA-binding domains"/>
    <property type="match status" value="1"/>
</dbReference>
<evidence type="ECO:0000313" key="8">
    <source>
        <dbReference type="Proteomes" id="UP000220611"/>
    </source>
</evidence>
<keyword evidence="1" id="KW-0805">Transcription regulation</keyword>
<dbReference type="Proteomes" id="UP000220611">
    <property type="component" value="Unassembled WGS sequence"/>
</dbReference>
<dbReference type="eggNOG" id="COG1609">
    <property type="taxonomic scope" value="Bacteria"/>
</dbReference>
<evidence type="ECO:0000313" key="7">
    <source>
        <dbReference type="Proteomes" id="UP000003490"/>
    </source>
</evidence>
<comment type="caution">
    <text evidence="5">The sequence shown here is derived from an EMBL/GenBank/DDBJ whole genome shotgun (WGS) entry which is preliminary data.</text>
</comment>